<feature type="region of interest" description="Disordered" evidence="1">
    <location>
        <begin position="1"/>
        <end position="24"/>
    </location>
</feature>
<comment type="caution">
    <text evidence="3">The sequence shown here is derived from an EMBL/GenBank/DDBJ whole genome shotgun (WGS) entry which is preliminary data.</text>
</comment>
<protein>
    <recommendedName>
        <fullName evidence="5">Metal-dependent phosphohydrolase</fullName>
    </recommendedName>
</protein>
<keyword evidence="4" id="KW-1185">Reference proteome</keyword>
<evidence type="ECO:0000256" key="2">
    <source>
        <dbReference type="SAM" id="Phobius"/>
    </source>
</evidence>
<evidence type="ECO:0000256" key="1">
    <source>
        <dbReference type="SAM" id="MobiDB-lite"/>
    </source>
</evidence>
<organism evidence="3 4">
    <name type="scientific">Plantactinospora endophytica</name>
    <dbReference type="NCBI Taxonomy" id="673535"/>
    <lineage>
        <taxon>Bacteria</taxon>
        <taxon>Bacillati</taxon>
        <taxon>Actinomycetota</taxon>
        <taxon>Actinomycetes</taxon>
        <taxon>Micromonosporales</taxon>
        <taxon>Micromonosporaceae</taxon>
        <taxon>Plantactinospora</taxon>
    </lineage>
</organism>
<proteinExistence type="predicted"/>
<dbReference type="RefSeq" id="WP_203868689.1">
    <property type="nucleotide sequence ID" value="NZ_BONW01000025.1"/>
</dbReference>
<keyword evidence="2" id="KW-0472">Membrane</keyword>
<evidence type="ECO:0000313" key="3">
    <source>
        <dbReference type="EMBL" id="GIG90267.1"/>
    </source>
</evidence>
<dbReference type="EMBL" id="BONW01000025">
    <property type="protein sequence ID" value="GIG90267.1"/>
    <property type="molecule type" value="Genomic_DNA"/>
</dbReference>
<keyword evidence="2" id="KW-1133">Transmembrane helix</keyword>
<evidence type="ECO:0008006" key="5">
    <source>
        <dbReference type="Google" id="ProtNLM"/>
    </source>
</evidence>
<accession>A0ABQ4E6C9</accession>
<feature type="transmembrane region" description="Helical" evidence="2">
    <location>
        <begin position="85"/>
        <end position="106"/>
    </location>
</feature>
<name>A0ABQ4E6C9_9ACTN</name>
<reference evidence="3 4" key="1">
    <citation type="submission" date="2021-01" db="EMBL/GenBank/DDBJ databases">
        <title>Whole genome shotgun sequence of Plantactinospora endophytica NBRC 110450.</title>
        <authorList>
            <person name="Komaki H."/>
            <person name="Tamura T."/>
        </authorList>
    </citation>
    <scope>NUCLEOTIDE SEQUENCE [LARGE SCALE GENOMIC DNA]</scope>
    <source>
        <strain evidence="3 4">NBRC 110450</strain>
    </source>
</reference>
<evidence type="ECO:0000313" key="4">
    <source>
        <dbReference type="Proteomes" id="UP000646749"/>
    </source>
</evidence>
<dbReference type="Proteomes" id="UP000646749">
    <property type="component" value="Unassembled WGS sequence"/>
</dbReference>
<feature type="compositionally biased region" description="Polar residues" evidence="1">
    <location>
        <begin position="14"/>
        <end position="24"/>
    </location>
</feature>
<feature type="transmembrane region" description="Helical" evidence="2">
    <location>
        <begin position="52"/>
        <end position="73"/>
    </location>
</feature>
<gene>
    <name evidence="3" type="ORF">Pen02_52030</name>
</gene>
<keyword evidence="2" id="KW-0812">Transmembrane</keyword>
<feature type="transmembrane region" description="Helical" evidence="2">
    <location>
        <begin position="189"/>
        <end position="211"/>
    </location>
</feature>
<sequence length="213" mass="22996">MTETAARTPDELPNTATSADDTDSPATAQRIDLLQWHLDRYDRLRVSTSGRASVVLSASAILSAGNAVVLAQLLGGSVADRLAPWLLVLFTALTMVSAGLVVLSLLRAASVLVTPQSSRTMLGDDDVLPAALVFNGTDTVRRLNSFAEFQAALARQGTPEILQAAQVELWIGIQQHRQRYVRLRAAVRLLRYAAVAFLVILAIAMIGNLFLQF</sequence>